<dbReference type="CDD" id="cd06257">
    <property type="entry name" value="DnaJ"/>
    <property type="match status" value="1"/>
</dbReference>
<dbReference type="SUPFAM" id="SSF49493">
    <property type="entry name" value="HSP40/DnaJ peptide-binding domain"/>
    <property type="match status" value="1"/>
</dbReference>
<sequence>MGHKDYYRILGVPRSASGEDIRRAYRRLAREHHPDRNEGSPESEERLKEINEAYRVLGDPDRKKDYDRSVGRSVPVRVERAEDVPSRGADRKGVVRRSVDPFDILFEMLGGRSAGREQGNRPWEISLGRTVPGKRSAGRKGPPVVVELALTERERREGVEREIRYRIGGRMERLMIRIPPGLPVGGTIRMAGRGEDSPWGGPPGDLVLVVADAESAPERCP</sequence>
<dbReference type="SUPFAM" id="SSF46565">
    <property type="entry name" value="Chaperone J-domain"/>
    <property type="match status" value="1"/>
</dbReference>
<dbReference type="OrthoDB" id="9779889at2"/>
<accession>A0A1M5DGM6</accession>
<dbReference type="Gene3D" id="1.10.287.110">
    <property type="entry name" value="DnaJ domain"/>
    <property type="match status" value="1"/>
</dbReference>
<dbReference type="InterPro" id="IPR002939">
    <property type="entry name" value="DnaJ_C"/>
</dbReference>
<feature type="compositionally biased region" description="Basic and acidic residues" evidence="2">
    <location>
        <begin position="31"/>
        <end position="50"/>
    </location>
</feature>
<dbReference type="PROSITE" id="PS50076">
    <property type="entry name" value="DNAJ_2"/>
    <property type="match status" value="1"/>
</dbReference>
<dbReference type="Pfam" id="PF00226">
    <property type="entry name" value="DnaJ"/>
    <property type="match status" value="1"/>
</dbReference>
<evidence type="ECO:0000256" key="2">
    <source>
        <dbReference type="SAM" id="MobiDB-lite"/>
    </source>
</evidence>
<dbReference type="SMART" id="SM00271">
    <property type="entry name" value="DnaJ"/>
    <property type="match status" value="1"/>
</dbReference>
<proteinExistence type="predicted"/>
<dbReference type="Pfam" id="PF01556">
    <property type="entry name" value="DnaJ_C"/>
    <property type="match status" value="1"/>
</dbReference>
<evidence type="ECO:0000313" key="5">
    <source>
        <dbReference type="Proteomes" id="UP000184076"/>
    </source>
</evidence>
<dbReference type="InterPro" id="IPR001623">
    <property type="entry name" value="DnaJ_domain"/>
</dbReference>
<keyword evidence="1" id="KW-0143">Chaperone</keyword>
<evidence type="ECO:0000256" key="1">
    <source>
        <dbReference type="ARBA" id="ARBA00023186"/>
    </source>
</evidence>
<keyword evidence="5" id="KW-1185">Reference proteome</keyword>
<protein>
    <submittedName>
        <fullName evidence="4">DnaJ domain-containing protein</fullName>
    </submittedName>
</protein>
<dbReference type="GO" id="GO:0005737">
    <property type="term" value="C:cytoplasm"/>
    <property type="evidence" value="ECO:0007669"/>
    <property type="project" value="TreeGrafter"/>
</dbReference>
<dbReference type="RefSeq" id="WP_073039838.1">
    <property type="nucleotide sequence ID" value="NZ_FQVB01000023.1"/>
</dbReference>
<evidence type="ECO:0000313" key="4">
    <source>
        <dbReference type="EMBL" id="SHF66076.1"/>
    </source>
</evidence>
<dbReference type="EMBL" id="FQVB01000023">
    <property type="protein sequence ID" value="SHF66076.1"/>
    <property type="molecule type" value="Genomic_DNA"/>
</dbReference>
<feature type="region of interest" description="Disordered" evidence="2">
    <location>
        <begin position="29"/>
        <end position="50"/>
    </location>
</feature>
<feature type="region of interest" description="Disordered" evidence="2">
    <location>
        <begin position="113"/>
        <end position="142"/>
    </location>
</feature>
<dbReference type="GO" id="GO:0042026">
    <property type="term" value="P:protein refolding"/>
    <property type="evidence" value="ECO:0007669"/>
    <property type="project" value="TreeGrafter"/>
</dbReference>
<dbReference type="AlphaFoldDB" id="A0A1M5DGM6"/>
<organism evidence="4 5">
    <name type="scientific">Desulfacinum infernum DSM 9756</name>
    <dbReference type="NCBI Taxonomy" id="1121391"/>
    <lineage>
        <taxon>Bacteria</taxon>
        <taxon>Pseudomonadati</taxon>
        <taxon>Thermodesulfobacteriota</taxon>
        <taxon>Syntrophobacteria</taxon>
        <taxon>Syntrophobacterales</taxon>
        <taxon>Syntrophobacteraceae</taxon>
        <taxon>Desulfacinum</taxon>
    </lineage>
</organism>
<dbReference type="PRINTS" id="PR00625">
    <property type="entry name" value="JDOMAIN"/>
</dbReference>
<dbReference type="STRING" id="1121391.SAMN02745206_02432"/>
<dbReference type="Gene3D" id="2.60.260.20">
    <property type="entry name" value="Urease metallochaperone UreE, N-terminal domain"/>
    <property type="match status" value="1"/>
</dbReference>
<dbReference type="PANTHER" id="PTHR43096:SF52">
    <property type="entry name" value="DNAJ HOMOLOG 1, MITOCHONDRIAL-RELATED"/>
    <property type="match status" value="1"/>
</dbReference>
<name>A0A1M5DGM6_9BACT</name>
<evidence type="ECO:0000259" key="3">
    <source>
        <dbReference type="PROSITE" id="PS50076"/>
    </source>
</evidence>
<reference evidence="5" key="1">
    <citation type="submission" date="2016-11" db="EMBL/GenBank/DDBJ databases">
        <authorList>
            <person name="Varghese N."/>
            <person name="Submissions S."/>
        </authorList>
    </citation>
    <scope>NUCLEOTIDE SEQUENCE [LARGE SCALE GENOMIC DNA]</scope>
    <source>
        <strain evidence="5">DSM 9756</strain>
    </source>
</reference>
<dbReference type="InterPro" id="IPR008971">
    <property type="entry name" value="HSP40/DnaJ_pept-bd"/>
</dbReference>
<dbReference type="PANTHER" id="PTHR43096">
    <property type="entry name" value="DNAJ HOMOLOG 1, MITOCHONDRIAL-RELATED"/>
    <property type="match status" value="1"/>
</dbReference>
<dbReference type="GO" id="GO:0051082">
    <property type="term" value="F:unfolded protein binding"/>
    <property type="evidence" value="ECO:0007669"/>
    <property type="project" value="InterPro"/>
</dbReference>
<dbReference type="InterPro" id="IPR036869">
    <property type="entry name" value="J_dom_sf"/>
</dbReference>
<dbReference type="Proteomes" id="UP000184076">
    <property type="component" value="Unassembled WGS sequence"/>
</dbReference>
<gene>
    <name evidence="4" type="ORF">SAMN02745206_02432</name>
</gene>
<feature type="domain" description="J" evidence="3">
    <location>
        <begin position="5"/>
        <end position="70"/>
    </location>
</feature>